<sequence>MWIFSLIIGIACSSNTFSFAFENIALQKPTYQEHQYLRLAEALTQASNAVDELKSNLRYWGAQCVISENDQMSALLWVNLTSILSIHHINIYFRTENKPLDPSYNFTQRALGFSVYVSNTTNRSEGTLCFKDTRFTQNTIPAVFNTTCPVRGQYVIYYNERLPGVKYPEDYSKYAFNDLCEVEVYGCSRPGVYGDNCSTPCLDPHCKYCDLDTGTCRGGCYPGYQGHTCELECAVGFYGDGCQKQCRHCINMMQCHHVNGTCLGGCEPGYKGDNCMQMCDIGTFGLHCNEICGQCQDLNDCLQTNGSCLSGCNSGYQGDLCKTSCPNGTFGLGCVNDCNSTCRGCNNINGLCDTGCYPGWKGIYCHQTCSFGYYGDNCSMNCGYCLNYETCHHINGSCLSGCQSGFQVPLCANVYQPLNSSNNQQSSFYSVLGLFCVSLILNGVFIAYIIILRKSRNRGTKVYKPESSSKEIRKREDETAGFDSVNEGYQELGELSRSNTTYDYVS</sequence>
<dbReference type="InterPro" id="IPR000742">
    <property type="entry name" value="EGF"/>
</dbReference>
<dbReference type="Proteomes" id="UP000694844">
    <property type="component" value="Chromosome 9"/>
</dbReference>
<keyword evidence="1" id="KW-0245">EGF-like domain</keyword>
<dbReference type="RefSeq" id="XP_022307318.1">
    <property type="nucleotide sequence ID" value="XM_022451610.1"/>
</dbReference>
<dbReference type="PANTHER" id="PTHR24043">
    <property type="entry name" value="SCAVENGER RECEPTOR CLASS F"/>
    <property type="match status" value="1"/>
</dbReference>
<feature type="domain" description="EGF-like" evidence="5">
    <location>
        <begin position="232"/>
        <end position="276"/>
    </location>
</feature>
<dbReference type="SMART" id="SM00181">
    <property type="entry name" value="EGF"/>
    <property type="match status" value="5"/>
</dbReference>
<feature type="region of interest" description="Disordered" evidence="2">
    <location>
        <begin position="463"/>
        <end position="485"/>
    </location>
</feature>
<evidence type="ECO:0000256" key="2">
    <source>
        <dbReference type="SAM" id="MobiDB-lite"/>
    </source>
</evidence>
<keyword evidence="4" id="KW-0732">Signal</keyword>
<dbReference type="InterPro" id="IPR042635">
    <property type="entry name" value="MEGF10/SREC1/2-like"/>
</dbReference>
<dbReference type="GeneID" id="111113373"/>
<keyword evidence="3" id="KW-1133">Transmembrane helix</keyword>
<evidence type="ECO:0000256" key="1">
    <source>
        <dbReference type="ARBA" id="ARBA00022536"/>
    </source>
</evidence>
<dbReference type="GO" id="GO:0005044">
    <property type="term" value="F:scavenger receptor activity"/>
    <property type="evidence" value="ECO:0007669"/>
    <property type="project" value="InterPro"/>
</dbReference>
<feature type="compositionally biased region" description="Basic and acidic residues" evidence="2">
    <location>
        <begin position="463"/>
        <end position="478"/>
    </location>
</feature>
<evidence type="ECO:0000256" key="4">
    <source>
        <dbReference type="SAM" id="SignalP"/>
    </source>
</evidence>
<organism evidence="6 7">
    <name type="scientific">Crassostrea virginica</name>
    <name type="common">Eastern oyster</name>
    <dbReference type="NCBI Taxonomy" id="6565"/>
    <lineage>
        <taxon>Eukaryota</taxon>
        <taxon>Metazoa</taxon>
        <taxon>Spiralia</taxon>
        <taxon>Lophotrochozoa</taxon>
        <taxon>Mollusca</taxon>
        <taxon>Bivalvia</taxon>
        <taxon>Autobranchia</taxon>
        <taxon>Pteriomorphia</taxon>
        <taxon>Ostreida</taxon>
        <taxon>Ostreoidea</taxon>
        <taxon>Ostreidae</taxon>
        <taxon>Crassostrea</taxon>
    </lineage>
</organism>
<keyword evidence="3" id="KW-0472">Membrane</keyword>
<reference evidence="7" key="1">
    <citation type="submission" date="2025-08" db="UniProtKB">
        <authorList>
            <consortium name="RefSeq"/>
        </authorList>
    </citation>
    <scope>IDENTIFICATION</scope>
    <source>
        <tissue evidence="7">Whole sample</tissue>
    </source>
</reference>
<evidence type="ECO:0000259" key="5">
    <source>
        <dbReference type="SMART" id="SM00181"/>
    </source>
</evidence>
<proteinExistence type="predicted"/>
<dbReference type="AlphaFoldDB" id="A0A8B8BVD3"/>
<gene>
    <name evidence="7" type="primary">LOC111113373</name>
</gene>
<keyword evidence="3" id="KW-0812">Transmembrane</keyword>
<feature type="domain" description="EGF-like" evidence="5">
    <location>
        <begin position="377"/>
        <end position="412"/>
    </location>
</feature>
<dbReference type="OrthoDB" id="10252017at2759"/>
<dbReference type="InterPro" id="IPR008979">
    <property type="entry name" value="Galactose-bd-like_sf"/>
</dbReference>
<feature type="domain" description="EGF-like" evidence="5">
    <location>
        <begin position="196"/>
        <end position="230"/>
    </location>
</feature>
<accession>A0A8B8BVD3</accession>
<feature type="chain" id="PRO_5034079238" evidence="4">
    <location>
        <begin position="21"/>
        <end position="506"/>
    </location>
</feature>
<dbReference type="KEGG" id="cvn:111113373"/>
<dbReference type="SUPFAM" id="SSF49785">
    <property type="entry name" value="Galactose-binding domain-like"/>
    <property type="match status" value="1"/>
</dbReference>
<keyword evidence="6" id="KW-1185">Reference proteome</keyword>
<dbReference type="Gene3D" id="2.170.300.10">
    <property type="entry name" value="Tie2 ligand-binding domain superfamily"/>
    <property type="match status" value="1"/>
</dbReference>
<name>A0A8B8BVD3_CRAVI</name>
<dbReference type="Gene3D" id="2.60.120.260">
    <property type="entry name" value="Galactose-binding domain-like"/>
    <property type="match status" value="1"/>
</dbReference>
<protein>
    <submittedName>
        <fullName evidence="7">Cell death abnormality protein 1-like isoform X1</fullName>
    </submittedName>
</protein>
<feature type="domain" description="EGF-like" evidence="5">
    <location>
        <begin position="287"/>
        <end position="322"/>
    </location>
</feature>
<feature type="transmembrane region" description="Helical" evidence="3">
    <location>
        <begin position="428"/>
        <end position="451"/>
    </location>
</feature>
<evidence type="ECO:0000256" key="3">
    <source>
        <dbReference type="SAM" id="Phobius"/>
    </source>
</evidence>
<feature type="domain" description="EGF-like" evidence="5">
    <location>
        <begin position="333"/>
        <end position="366"/>
    </location>
</feature>
<feature type="signal peptide" evidence="4">
    <location>
        <begin position="1"/>
        <end position="20"/>
    </location>
</feature>
<evidence type="ECO:0000313" key="7">
    <source>
        <dbReference type="RefSeq" id="XP_022307318.1"/>
    </source>
</evidence>
<evidence type="ECO:0000313" key="6">
    <source>
        <dbReference type="Proteomes" id="UP000694844"/>
    </source>
</evidence>
<dbReference type="PANTHER" id="PTHR24043:SF8">
    <property type="entry name" value="EGF-LIKE DOMAIN-CONTAINING PROTEIN"/>
    <property type="match status" value="1"/>
</dbReference>